<sequence length="370" mass="42276">MTTSQAIHTNTQYHSELLRALDLLEYAPSALTEQTTYLQDLQANLARVKERVEGLAEKTKKEKEYEGLRDSAVRRMASRVVGRKEKFKEKQRKGEREYIEALEAETRERENQAMVEEMILEANTTKLDLQEKSDRLTLVQQELSDLYETVFGGLTEEFPRDDQLKDRLKSARETYDTIQARLNSDSQAVKLLERAEKMRQTCLNYLNEASDYGSSGTLLWFLADYISWDFRIMEQKALNNASMTASQMNSLLQQAQRASPLVQPTSVPRIHDISGDIFFSLDTRGKIKSSKSQLIQAHEHLKSELLAAQERAQQTEADFSEASKVLSECRVQLETFRRETFERIGGVPSVTGNNIEVGRGGRESLPSIHQ</sequence>
<organism evidence="2 3">
    <name type="scientific">Dendrothele bispora (strain CBS 962.96)</name>
    <dbReference type="NCBI Taxonomy" id="1314807"/>
    <lineage>
        <taxon>Eukaryota</taxon>
        <taxon>Fungi</taxon>
        <taxon>Dikarya</taxon>
        <taxon>Basidiomycota</taxon>
        <taxon>Agaricomycotina</taxon>
        <taxon>Agaricomycetes</taxon>
        <taxon>Agaricomycetidae</taxon>
        <taxon>Agaricales</taxon>
        <taxon>Agaricales incertae sedis</taxon>
        <taxon>Dendrothele</taxon>
    </lineage>
</organism>
<protein>
    <submittedName>
        <fullName evidence="2">Uncharacterized protein</fullName>
    </submittedName>
</protein>
<name>A0A4V6T5M6_DENBC</name>
<dbReference type="EMBL" id="ML179066">
    <property type="protein sequence ID" value="THV03506.1"/>
    <property type="molecule type" value="Genomic_DNA"/>
</dbReference>
<proteinExistence type="predicted"/>
<dbReference type="PANTHER" id="PTHR21974:SF2">
    <property type="entry name" value="RE15880P"/>
    <property type="match status" value="1"/>
</dbReference>
<dbReference type="AlphaFoldDB" id="A0A4V6T5M6"/>
<evidence type="ECO:0000313" key="3">
    <source>
        <dbReference type="Proteomes" id="UP000297245"/>
    </source>
</evidence>
<reference evidence="2 3" key="1">
    <citation type="journal article" date="2019" name="Nat. Ecol. Evol.">
        <title>Megaphylogeny resolves global patterns of mushroom evolution.</title>
        <authorList>
            <person name="Varga T."/>
            <person name="Krizsan K."/>
            <person name="Foldi C."/>
            <person name="Dima B."/>
            <person name="Sanchez-Garcia M."/>
            <person name="Sanchez-Ramirez S."/>
            <person name="Szollosi G.J."/>
            <person name="Szarkandi J.G."/>
            <person name="Papp V."/>
            <person name="Albert L."/>
            <person name="Andreopoulos W."/>
            <person name="Angelini C."/>
            <person name="Antonin V."/>
            <person name="Barry K.W."/>
            <person name="Bougher N.L."/>
            <person name="Buchanan P."/>
            <person name="Buyck B."/>
            <person name="Bense V."/>
            <person name="Catcheside P."/>
            <person name="Chovatia M."/>
            <person name="Cooper J."/>
            <person name="Damon W."/>
            <person name="Desjardin D."/>
            <person name="Finy P."/>
            <person name="Geml J."/>
            <person name="Haridas S."/>
            <person name="Hughes K."/>
            <person name="Justo A."/>
            <person name="Karasinski D."/>
            <person name="Kautmanova I."/>
            <person name="Kiss B."/>
            <person name="Kocsube S."/>
            <person name="Kotiranta H."/>
            <person name="LaButti K.M."/>
            <person name="Lechner B.E."/>
            <person name="Liimatainen K."/>
            <person name="Lipzen A."/>
            <person name="Lukacs Z."/>
            <person name="Mihaltcheva S."/>
            <person name="Morgado L.N."/>
            <person name="Niskanen T."/>
            <person name="Noordeloos M.E."/>
            <person name="Ohm R.A."/>
            <person name="Ortiz-Santana B."/>
            <person name="Ovrebo C."/>
            <person name="Racz N."/>
            <person name="Riley R."/>
            <person name="Savchenko A."/>
            <person name="Shiryaev A."/>
            <person name="Soop K."/>
            <person name="Spirin V."/>
            <person name="Szebenyi C."/>
            <person name="Tomsovsky M."/>
            <person name="Tulloss R.E."/>
            <person name="Uehling J."/>
            <person name="Grigoriev I.V."/>
            <person name="Vagvolgyi C."/>
            <person name="Papp T."/>
            <person name="Martin F.M."/>
            <person name="Miettinen O."/>
            <person name="Hibbett D.S."/>
            <person name="Nagy L.G."/>
        </authorList>
    </citation>
    <scope>NUCLEOTIDE SEQUENCE [LARGE SCALE GENOMIC DNA]</scope>
    <source>
        <strain evidence="2 3">CBS 962.96</strain>
    </source>
</reference>
<feature type="coiled-coil region" evidence="1">
    <location>
        <begin position="291"/>
        <end position="318"/>
    </location>
</feature>
<feature type="coiled-coil region" evidence="1">
    <location>
        <begin position="31"/>
        <end position="58"/>
    </location>
</feature>
<dbReference type="Proteomes" id="UP000297245">
    <property type="component" value="Unassembled WGS sequence"/>
</dbReference>
<evidence type="ECO:0000313" key="2">
    <source>
        <dbReference type="EMBL" id="THV03506.1"/>
    </source>
</evidence>
<dbReference type="PANTHER" id="PTHR21974">
    <property type="entry name" value="RE15880P"/>
    <property type="match status" value="1"/>
</dbReference>
<keyword evidence="1" id="KW-0175">Coiled coil</keyword>
<evidence type="ECO:0000256" key="1">
    <source>
        <dbReference type="SAM" id="Coils"/>
    </source>
</evidence>
<dbReference type="OrthoDB" id="2562743at2759"/>
<accession>A0A4V6T5M6</accession>
<gene>
    <name evidence="2" type="ORF">K435DRAFT_279654</name>
</gene>
<keyword evidence="3" id="KW-1185">Reference proteome</keyword>